<dbReference type="GO" id="GO:0046872">
    <property type="term" value="F:metal ion binding"/>
    <property type="evidence" value="ECO:0007669"/>
    <property type="project" value="UniProtKB-KW"/>
</dbReference>
<evidence type="ECO:0000256" key="5">
    <source>
        <dbReference type="PROSITE-ProRule" id="PRU00125"/>
    </source>
</evidence>
<accession>A0A409W1E8</accession>
<evidence type="ECO:0000313" key="9">
    <source>
        <dbReference type="Proteomes" id="UP000284842"/>
    </source>
</evidence>
<keyword evidence="9" id="KW-1185">Reference proteome</keyword>
<evidence type="ECO:0000313" key="8">
    <source>
        <dbReference type="EMBL" id="PPQ72283.1"/>
    </source>
</evidence>
<evidence type="ECO:0000259" key="7">
    <source>
        <dbReference type="PROSITE" id="PS50023"/>
    </source>
</evidence>
<dbReference type="PANTHER" id="PTHR24207:SF2">
    <property type="entry name" value="ZYX102 PROTEIN"/>
    <property type="match status" value="1"/>
</dbReference>
<keyword evidence="2" id="KW-0677">Repeat</keyword>
<feature type="region of interest" description="Disordered" evidence="6">
    <location>
        <begin position="124"/>
        <end position="153"/>
    </location>
</feature>
<reference evidence="8 9" key="1">
    <citation type="journal article" date="2018" name="Evol. Lett.">
        <title>Horizontal gene cluster transfer increased hallucinogenic mushroom diversity.</title>
        <authorList>
            <person name="Reynolds H.T."/>
            <person name="Vijayakumar V."/>
            <person name="Gluck-Thaler E."/>
            <person name="Korotkin H.B."/>
            <person name="Matheny P.B."/>
            <person name="Slot J.C."/>
        </authorList>
    </citation>
    <scope>NUCLEOTIDE SEQUENCE [LARGE SCALE GENOMIC DNA]</scope>
    <source>
        <strain evidence="8 9">2629</strain>
    </source>
</reference>
<feature type="compositionally biased region" description="Acidic residues" evidence="6">
    <location>
        <begin position="139"/>
        <end position="153"/>
    </location>
</feature>
<dbReference type="EMBL" id="NHTK01005877">
    <property type="protein sequence ID" value="PPQ72283.1"/>
    <property type="molecule type" value="Genomic_DNA"/>
</dbReference>
<feature type="domain" description="LIM zinc-binding" evidence="7">
    <location>
        <begin position="275"/>
        <end position="335"/>
    </location>
</feature>
<evidence type="ECO:0000256" key="2">
    <source>
        <dbReference type="ARBA" id="ARBA00022737"/>
    </source>
</evidence>
<name>A0A409W1E8_9AGAR</name>
<dbReference type="STRING" id="181874.A0A409W1E8"/>
<dbReference type="InterPro" id="IPR001781">
    <property type="entry name" value="Znf_LIM"/>
</dbReference>
<feature type="compositionally biased region" description="Basic and acidic residues" evidence="6">
    <location>
        <begin position="124"/>
        <end position="134"/>
    </location>
</feature>
<dbReference type="Gene3D" id="2.10.110.10">
    <property type="entry name" value="Cysteine Rich Protein"/>
    <property type="match status" value="2"/>
</dbReference>
<evidence type="ECO:0000256" key="6">
    <source>
        <dbReference type="SAM" id="MobiDB-lite"/>
    </source>
</evidence>
<dbReference type="PANTHER" id="PTHR24207">
    <property type="entry name" value="ZYX102 PROTEIN"/>
    <property type="match status" value="1"/>
</dbReference>
<dbReference type="Pfam" id="PF00412">
    <property type="entry name" value="LIM"/>
    <property type="match status" value="1"/>
</dbReference>
<dbReference type="GO" id="GO:0030695">
    <property type="term" value="F:GTPase regulator activity"/>
    <property type="evidence" value="ECO:0007669"/>
    <property type="project" value="UniProtKB-ARBA"/>
</dbReference>
<evidence type="ECO:0000256" key="1">
    <source>
        <dbReference type="ARBA" id="ARBA00022723"/>
    </source>
</evidence>
<dbReference type="OrthoDB" id="2987153at2759"/>
<gene>
    <name evidence="8" type="ORF">CVT24_004672</name>
</gene>
<dbReference type="PROSITE" id="PS00478">
    <property type="entry name" value="LIM_DOMAIN_1"/>
    <property type="match status" value="1"/>
</dbReference>
<keyword evidence="4 5" id="KW-0440">LIM domain</keyword>
<keyword evidence="1 5" id="KW-0479">Metal-binding</keyword>
<evidence type="ECO:0000256" key="3">
    <source>
        <dbReference type="ARBA" id="ARBA00022833"/>
    </source>
</evidence>
<sequence>MAGPSENDAGSSASDRFSCSTYSAYSVDHIISGYDDNDEEIPPVPPLPKIVVRSATRTATTTTSTTHRKPLPRPLPQPGDLKSCLVRKTTVNPILAQSIQNRFTQLERGKSELRRAALLERTRELEQANYHDDAAAASDEGEEDKENDEDEVEKELEARVRLRKLKNREWNILQFHAQGGFAGRRMSVLYRNEDLLKLKDVDGPVGVAATKAAHKNCPACKLPAVGKKGGFVIGCGKTFFHVDCYKCKKCRTAIKIDDRVFIDRDDLPLCHNCFHNCAECHLKISERILYLTDKVTYHPNCFKCRKCKTVLNGKKFGKTTQSIYCVDCFNRRNDKIQRRVDKRLRKEKEAYEKSFAAFTVPPIPPVIDLQIDLLPLGSADDYWNIVSPLKSG</sequence>
<comment type="caution">
    <text evidence="8">The sequence shown here is derived from an EMBL/GenBank/DDBJ whole genome shotgun (WGS) entry which is preliminary data.</text>
</comment>
<dbReference type="Proteomes" id="UP000284842">
    <property type="component" value="Unassembled WGS sequence"/>
</dbReference>
<dbReference type="PROSITE" id="PS50023">
    <property type="entry name" value="LIM_DOMAIN_2"/>
    <property type="match status" value="1"/>
</dbReference>
<keyword evidence="3 5" id="KW-0862">Zinc</keyword>
<feature type="region of interest" description="Disordered" evidence="6">
    <location>
        <begin position="33"/>
        <end position="80"/>
    </location>
</feature>
<feature type="compositionally biased region" description="Low complexity" evidence="6">
    <location>
        <begin position="49"/>
        <end position="65"/>
    </location>
</feature>
<dbReference type="AlphaFoldDB" id="A0A409W1E8"/>
<proteinExistence type="predicted"/>
<protein>
    <recommendedName>
        <fullName evidence="7">LIM zinc-binding domain-containing protein</fullName>
    </recommendedName>
</protein>
<dbReference type="InParanoid" id="A0A409W1E8"/>
<organism evidence="8 9">
    <name type="scientific">Panaeolus cyanescens</name>
    <dbReference type="NCBI Taxonomy" id="181874"/>
    <lineage>
        <taxon>Eukaryota</taxon>
        <taxon>Fungi</taxon>
        <taxon>Dikarya</taxon>
        <taxon>Basidiomycota</taxon>
        <taxon>Agaricomycotina</taxon>
        <taxon>Agaricomycetes</taxon>
        <taxon>Agaricomycetidae</taxon>
        <taxon>Agaricales</taxon>
        <taxon>Agaricineae</taxon>
        <taxon>Galeropsidaceae</taxon>
        <taxon>Panaeolus</taxon>
    </lineage>
</organism>
<dbReference type="CDD" id="cd08368">
    <property type="entry name" value="LIM"/>
    <property type="match status" value="1"/>
</dbReference>
<dbReference type="SMART" id="SM00132">
    <property type="entry name" value="LIM"/>
    <property type="match status" value="2"/>
</dbReference>
<evidence type="ECO:0000256" key="4">
    <source>
        <dbReference type="ARBA" id="ARBA00023038"/>
    </source>
</evidence>